<evidence type="ECO:0000313" key="2">
    <source>
        <dbReference type="Proteomes" id="UP001157006"/>
    </source>
</evidence>
<accession>A0AAV0YSG8</accession>
<proteinExistence type="predicted"/>
<name>A0AAV0YSG8_VICFA</name>
<keyword evidence="2" id="KW-1185">Reference proteome</keyword>
<gene>
    <name evidence="1" type="ORF">VFH_I345440</name>
</gene>
<evidence type="ECO:0000313" key="1">
    <source>
        <dbReference type="EMBL" id="CAI8588394.1"/>
    </source>
</evidence>
<sequence>MMQQQALCEKAKKRGRLKLTCQSSSDGSSTVMTPTENQRVLNSQVRTILLDFELIPLLYLIQFSSSATLSRPFRFLLQIFQLHIAKIPRNKLSFAESVRWLLYEALLGNQRQLLEECTRLVPIGHKGENGL</sequence>
<dbReference type="AlphaFoldDB" id="A0AAV0YSG8"/>
<organism evidence="1 2">
    <name type="scientific">Vicia faba</name>
    <name type="common">Broad bean</name>
    <name type="synonym">Faba vulgaris</name>
    <dbReference type="NCBI Taxonomy" id="3906"/>
    <lineage>
        <taxon>Eukaryota</taxon>
        <taxon>Viridiplantae</taxon>
        <taxon>Streptophyta</taxon>
        <taxon>Embryophyta</taxon>
        <taxon>Tracheophyta</taxon>
        <taxon>Spermatophyta</taxon>
        <taxon>Magnoliopsida</taxon>
        <taxon>eudicotyledons</taxon>
        <taxon>Gunneridae</taxon>
        <taxon>Pentapetalae</taxon>
        <taxon>rosids</taxon>
        <taxon>fabids</taxon>
        <taxon>Fabales</taxon>
        <taxon>Fabaceae</taxon>
        <taxon>Papilionoideae</taxon>
        <taxon>50 kb inversion clade</taxon>
        <taxon>NPAAA clade</taxon>
        <taxon>Hologalegina</taxon>
        <taxon>IRL clade</taxon>
        <taxon>Fabeae</taxon>
        <taxon>Vicia</taxon>
    </lineage>
</organism>
<protein>
    <submittedName>
        <fullName evidence="1">Uncharacterized protein</fullName>
    </submittedName>
</protein>
<dbReference type="EMBL" id="OX451736">
    <property type="protein sequence ID" value="CAI8588394.1"/>
    <property type="molecule type" value="Genomic_DNA"/>
</dbReference>
<reference evidence="1 2" key="1">
    <citation type="submission" date="2023-01" db="EMBL/GenBank/DDBJ databases">
        <authorList>
            <person name="Kreplak J."/>
        </authorList>
    </citation>
    <scope>NUCLEOTIDE SEQUENCE [LARGE SCALE GENOMIC DNA]</scope>
</reference>
<dbReference type="Proteomes" id="UP001157006">
    <property type="component" value="Chromosome 1L"/>
</dbReference>